<feature type="region of interest" description="Disordered" evidence="1">
    <location>
        <begin position="134"/>
        <end position="153"/>
    </location>
</feature>
<dbReference type="RefSeq" id="WP_192793030.1">
    <property type="nucleotide sequence ID" value="NZ_JADBEK010000001.1"/>
</dbReference>
<proteinExistence type="predicted"/>
<feature type="region of interest" description="Disordered" evidence="1">
    <location>
        <begin position="1"/>
        <end position="38"/>
    </location>
</feature>
<gene>
    <name evidence="2" type="ORF">H4W80_011974</name>
</gene>
<feature type="compositionally biased region" description="Pro residues" evidence="1">
    <location>
        <begin position="136"/>
        <end position="147"/>
    </location>
</feature>
<protein>
    <submittedName>
        <fullName evidence="2">Uncharacterized protein</fullName>
    </submittedName>
</protein>
<dbReference type="EMBL" id="JADBEK010000001">
    <property type="protein sequence ID" value="MBE1593716.1"/>
    <property type="molecule type" value="Genomic_DNA"/>
</dbReference>
<accession>A0ABR9ML92</accession>
<reference evidence="2 3" key="1">
    <citation type="submission" date="2020-10" db="EMBL/GenBank/DDBJ databases">
        <title>Sequencing the genomes of 1000 actinobacteria strains.</title>
        <authorList>
            <person name="Klenk H.-P."/>
        </authorList>
    </citation>
    <scope>NUCLEOTIDE SEQUENCE [LARGE SCALE GENOMIC DNA]</scope>
    <source>
        <strain evidence="2 3">DSM 43173</strain>
    </source>
</reference>
<feature type="compositionally biased region" description="Pro residues" evidence="1">
    <location>
        <begin position="14"/>
        <end position="33"/>
    </location>
</feature>
<evidence type="ECO:0000313" key="2">
    <source>
        <dbReference type="EMBL" id="MBE1593716.1"/>
    </source>
</evidence>
<dbReference type="Proteomes" id="UP000633509">
    <property type="component" value="Unassembled WGS sequence"/>
</dbReference>
<organism evidence="2 3">
    <name type="scientific">Nonomuraea angiospora</name>
    <dbReference type="NCBI Taxonomy" id="46172"/>
    <lineage>
        <taxon>Bacteria</taxon>
        <taxon>Bacillati</taxon>
        <taxon>Actinomycetota</taxon>
        <taxon>Actinomycetes</taxon>
        <taxon>Streptosporangiales</taxon>
        <taxon>Streptosporangiaceae</taxon>
        <taxon>Nonomuraea</taxon>
    </lineage>
</organism>
<name>A0ABR9ML92_9ACTN</name>
<comment type="caution">
    <text evidence="2">The sequence shown here is derived from an EMBL/GenBank/DDBJ whole genome shotgun (WGS) entry which is preliminary data.</text>
</comment>
<sequence>MPVPAPTWSATPPAQEPSPRPAPTQEPVQPPNAPSGGLEIHWTSIRRLAKLFDKTGDDVVALHRGSTSLATTSDLVGGDEDGRAFAEWYSDGYDSLTEAMRGIADKNFSSAGNFRDFEKFWDFLEQQIISTLPKIPDLPAPPIPQAPPRKEGA</sequence>
<keyword evidence="3" id="KW-1185">Reference proteome</keyword>
<evidence type="ECO:0000313" key="3">
    <source>
        <dbReference type="Proteomes" id="UP000633509"/>
    </source>
</evidence>
<evidence type="ECO:0000256" key="1">
    <source>
        <dbReference type="SAM" id="MobiDB-lite"/>
    </source>
</evidence>